<dbReference type="EMBL" id="WHUT02000002">
    <property type="protein sequence ID" value="NUB43649.1"/>
    <property type="molecule type" value="Genomic_DNA"/>
</dbReference>
<accession>A0A8X8GZZ6</accession>
<evidence type="ECO:0000313" key="5">
    <source>
        <dbReference type="Proteomes" id="UP000484076"/>
    </source>
</evidence>
<dbReference type="NCBIfam" id="NF045542">
    <property type="entry name" value="Clp_rel_HeadMat"/>
    <property type="match status" value="1"/>
</dbReference>
<dbReference type="GO" id="GO:0051117">
    <property type="term" value="F:ATPase binding"/>
    <property type="evidence" value="ECO:0007669"/>
    <property type="project" value="TreeGrafter"/>
</dbReference>
<dbReference type="GO" id="GO:0004176">
    <property type="term" value="F:ATP-dependent peptidase activity"/>
    <property type="evidence" value="ECO:0007669"/>
    <property type="project" value="TreeGrafter"/>
</dbReference>
<dbReference type="Gene3D" id="3.90.226.10">
    <property type="entry name" value="2-enoyl-CoA Hydratase, Chain A, domain 1"/>
    <property type="match status" value="1"/>
</dbReference>
<comment type="caution">
    <text evidence="4">The sequence shown here is derived from an EMBL/GenBank/DDBJ whole genome shotgun (WGS) entry which is preliminary data.</text>
</comment>
<dbReference type="RefSeq" id="WP_174539313.1">
    <property type="nucleotide sequence ID" value="NZ_WHUT02000002.1"/>
</dbReference>
<dbReference type="GO" id="GO:0009368">
    <property type="term" value="C:endopeptidase Clp complex"/>
    <property type="evidence" value="ECO:0007669"/>
    <property type="project" value="TreeGrafter"/>
</dbReference>
<dbReference type="Proteomes" id="UP000484076">
    <property type="component" value="Unassembled WGS sequence"/>
</dbReference>
<proteinExistence type="predicted"/>
<dbReference type="Pfam" id="PF00574">
    <property type="entry name" value="CLP_protease"/>
    <property type="match status" value="1"/>
</dbReference>
<dbReference type="SUPFAM" id="SSF52096">
    <property type="entry name" value="ClpP/crotonase"/>
    <property type="match status" value="1"/>
</dbReference>
<dbReference type="PANTHER" id="PTHR10381">
    <property type="entry name" value="ATP-DEPENDENT CLP PROTEASE PROTEOLYTIC SUBUNIT"/>
    <property type="match status" value="1"/>
</dbReference>
<dbReference type="GO" id="GO:0006515">
    <property type="term" value="P:protein quality control for misfolded or incompletely synthesized proteins"/>
    <property type="evidence" value="ECO:0007669"/>
    <property type="project" value="TreeGrafter"/>
</dbReference>
<reference evidence="4" key="1">
    <citation type="submission" date="2020-05" db="EMBL/GenBank/DDBJ databases">
        <title>Fertoebacter nigrum gen. nov., sp. nov., a new member of the family Rhodobacteraceae.</title>
        <authorList>
            <person name="Szuroczki S."/>
            <person name="Abbaszade G."/>
            <person name="Buni D."/>
            <person name="Schumann P."/>
            <person name="Toth E."/>
        </authorList>
    </citation>
    <scope>NUCLEOTIDE SEQUENCE</scope>
    <source>
        <strain evidence="4">RG-N-1a</strain>
    </source>
</reference>
<dbReference type="InterPro" id="IPR029045">
    <property type="entry name" value="ClpP/crotonase-like_dom_sf"/>
</dbReference>
<keyword evidence="2" id="KW-0378">Hydrolase</keyword>
<dbReference type="CDD" id="cd07016">
    <property type="entry name" value="S14_ClpP_1"/>
    <property type="match status" value="1"/>
</dbReference>
<keyword evidence="1 4" id="KW-0645">Protease</keyword>
<protein>
    <submittedName>
        <fullName evidence="4">Clp protease ClpP</fullName>
    </submittedName>
</protein>
<organism evidence="4 5">
    <name type="scientific">Fertoeibacter niger</name>
    <dbReference type="NCBI Taxonomy" id="2656921"/>
    <lineage>
        <taxon>Bacteria</taxon>
        <taxon>Pseudomonadati</taxon>
        <taxon>Pseudomonadota</taxon>
        <taxon>Alphaproteobacteria</taxon>
        <taxon>Rhodobacterales</taxon>
        <taxon>Paracoccaceae</taxon>
        <taxon>Fertoeibacter</taxon>
    </lineage>
</organism>
<dbReference type="PANTHER" id="PTHR10381:SF70">
    <property type="entry name" value="ATP-DEPENDENT CLP PROTEASE PROTEOLYTIC SUBUNIT"/>
    <property type="match status" value="1"/>
</dbReference>
<evidence type="ECO:0000313" key="4">
    <source>
        <dbReference type="EMBL" id="NUB43649.1"/>
    </source>
</evidence>
<keyword evidence="5" id="KW-1185">Reference proteome</keyword>
<evidence type="ECO:0000256" key="1">
    <source>
        <dbReference type="ARBA" id="ARBA00022670"/>
    </source>
</evidence>
<keyword evidence="3" id="KW-0720">Serine protease</keyword>
<sequence length="207" mass="21566">MAPHFTLEGVIGEAPNTPADLRQFLNANSASAVTLSINSPGGDAYAGAAMMAAVEGHGGVTVHVRGIAASAATLPVVAAQKVVIHHAALLMIHEPAALADGPADTHRMAADALDKMSGVYAAAYAKHTGHSVDRILAWMRAETWMTAEEAVELRFADQIEALTAPMMLAAFDYTRFRSAPVALVQATHKNGWAAGSPDSKSKGKQDA</sequence>
<evidence type="ECO:0000256" key="2">
    <source>
        <dbReference type="ARBA" id="ARBA00022801"/>
    </source>
</evidence>
<name>A0A8X8GZZ6_9RHOB</name>
<dbReference type="AlphaFoldDB" id="A0A8X8GZZ6"/>
<evidence type="ECO:0000256" key="3">
    <source>
        <dbReference type="ARBA" id="ARBA00022825"/>
    </source>
</evidence>
<dbReference type="InterPro" id="IPR023562">
    <property type="entry name" value="ClpP/TepA"/>
</dbReference>
<gene>
    <name evidence="4" type="ORF">GEU84_004565</name>
</gene>
<dbReference type="GO" id="GO:0004252">
    <property type="term" value="F:serine-type endopeptidase activity"/>
    <property type="evidence" value="ECO:0007669"/>
    <property type="project" value="TreeGrafter"/>
</dbReference>